<evidence type="ECO:0000259" key="2">
    <source>
        <dbReference type="Pfam" id="PF14292"/>
    </source>
</evidence>
<protein>
    <recommendedName>
        <fullName evidence="2">SusE outer membrane protein domain-containing protein</fullName>
    </recommendedName>
</protein>
<gene>
    <name evidence="3" type="ORF">SAMN05444281_1442</name>
</gene>
<feature type="signal peptide" evidence="1">
    <location>
        <begin position="1"/>
        <end position="21"/>
    </location>
</feature>
<organism evidence="3 4">
    <name type="scientific">Wenyingzhuangia marina</name>
    <dbReference type="NCBI Taxonomy" id="1195760"/>
    <lineage>
        <taxon>Bacteria</taxon>
        <taxon>Pseudomonadati</taxon>
        <taxon>Bacteroidota</taxon>
        <taxon>Flavobacteriia</taxon>
        <taxon>Flavobacteriales</taxon>
        <taxon>Flavobacteriaceae</taxon>
        <taxon>Wenyingzhuangia</taxon>
    </lineage>
</organism>
<dbReference type="Pfam" id="PF14292">
    <property type="entry name" value="SusE"/>
    <property type="match status" value="1"/>
</dbReference>
<reference evidence="4" key="1">
    <citation type="submission" date="2016-11" db="EMBL/GenBank/DDBJ databases">
        <authorList>
            <person name="Varghese N."/>
            <person name="Submissions S."/>
        </authorList>
    </citation>
    <scope>NUCLEOTIDE SEQUENCE [LARGE SCALE GENOMIC DNA]</scope>
    <source>
        <strain evidence="4">DSM 100572</strain>
    </source>
</reference>
<proteinExistence type="predicted"/>
<dbReference type="OrthoDB" id="975117at2"/>
<evidence type="ECO:0000256" key="1">
    <source>
        <dbReference type="SAM" id="SignalP"/>
    </source>
</evidence>
<dbReference type="EMBL" id="FQXQ01000003">
    <property type="protein sequence ID" value="SHH69299.1"/>
    <property type="molecule type" value="Genomic_DNA"/>
</dbReference>
<keyword evidence="4" id="KW-1185">Reference proteome</keyword>
<dbReference type="InterPro" id="IPR025970">
    <property type="entry name" value="SusE"/>
</dbReference>
<dbReference type="Proteomes" id="UP000184109">
    <property type="component" value="Unassembled WGS sequence"/>
</dbReference>
<dbReference type="Gene3D" id="2.60.40.3620">
    <property type="match status" value="1"/>
</dbReference>
<keyword evidence="1" id="KW-0732">Signal</keyword>
<dbReference type="RefSeq" id="WP_073119933.1">
    <property type="nucleotide sequence ID" value="NZ_BMEN01000003.1"/>
</dbReference>
<feature type="chain" id="PRO_5012500084" description="SusE outer membrane protein domain-containing protein" evidence="1">
    <location>
        <begin position="22"/>
        <end position="381"/>
    </location>
</feature>
<dbReference type="AlphaFoldDB" id="A0A1M5V258"/>
<feature type="domain" description="SusE outer membrane protein" evidence="2">
    <location>
        <begin position="22"/>
        <end position="117"/>
    </location>
</feature>
<evidence type="ECO:0000313" key="4">
    <source>
        <dbReference type="Proteomes" id="UP000184109"/>
    </source>
</evidence>
<name>A0A1M5V258_9FLAO</name>
<evidence type="ECO:0000313" key="3">
    <source>
        <dbReference type="EMBL" id="SHH69299.1"/>
    </source>
</evidence>
<sequence>MKKLIIIFIAFISLVGLNACSDDSSPIFVAQPSTEGISFTSSFAAKYLLSNATKENIADRIIWSAADFGVSTNISYELLAAIDVDADPYKIIGTTSETNYGITVDQLLSFAKDLGLDDDPTTTNTDGTPNNTGVVYLKVKASMGSTGTNEVMSEVQPINIEWIETVANDGGCPSLYAVGAGLDNIGWNFVPAGEMVCDGDVLQLKASFINENFRFFQESGDWASDLKYSYYEGEGYTIDANLEDAQDDANFKFIGTPGIYTLTIDNVNKTIVLTPSNSLWTVGGAVPGGWSFDAANTVEFIESTPDVWSASIALANEKFRFFTAFDDWNSGLNYSYYADQNFTIDAAFEDEGEGDGNFVFVGTPGTYTLTVNAVDKTITLE</sequence>
<accession>A0A1M5V258</accession>
<dbReference type="STRING" id="1195760.SAMN05444281_1442"/>